<evidence type="ECO:0000313" key="2">
    <source>
        <dbReference type="EMBL" id="ODR52827.1"/>
    </source>
</evidence>
<organism evidence="1 3">
    <name type="scientific">Eisenbergiella tayi</name>
    <dbReference type="NCBI Taxonomy" id="1432052"/>
    <lineage>
        <taxon>Bacteria</taxon>
        <taxon>Bacillati</taxon>
        <taxon>Bacillota</taxon>
        <taxon>Clostridia</taxon>
        <taxon>Lachnospirales</taxon>
        <taxon>Lachnospiraceae</taxon>
        <taxon>Eisenbergiella</taxon>
    </lineage>
</organism>
<evidence type="ECO:0000313" key="3">
    <source>
        <dbReference type="Proteomes" id="UP000094271"/>
    </source>
</evidence>
<dbReference type="EMBL" id="MEHA01000030">
    <property type="protein sequence ID" value="ODR44459.1"/>
    <property type="molecule type" value="Genomic_DNA"/>
</dbReference>
<keyword evidence="4" id="KW-1185">Reference proteome</keyword>
<reference evidence="1 3" key="2">
    <citation type="submission" date="2016-08" db="EMBL/GenBank/DDBJ databases">
        <authorList>
            <person name="Seilhamer J.J."/>
        </authorList>
    </citation>
    <scope>NUCLEOTIDE SEQUENCE [LARGE SCALE GENOMIC DNA]</scope>
    <source>
        <strain evidence="1 3">NML150140-1</strain>
    </source>
</reference>
<dbReference type="Proteomes" id="UP000094271">
    <property type="component" value="Unassembled WGS sequence"/>
</dbReference>
<dbReference type="Proteomes" id="UP000094869">
    <property type="component" value="Unassembled WGS sequence"/>
</dbReference>
<evidence type="ECO:0000313" key="4">
    <source>
        <dbReference type="Proteomes" id="UP000094869"/>
    </source>
</evidence>
<comment type="caution">
    <text evidence="1">The sequence shown here is derived from an EMBL/GenBank/DDBJ whole genome shotgun (WGS) entry which is preliminary data.</text>
</comment>
<evidence type="ECO:0000313" key="1">
    <source>
        <dbReference type="EMBL" id="ODR44459.1"/>
    </source>
</evidence>
<protein>
    <submittedName>
        <fullName evidence="1">Uncharacterized protein</fullName>
    </submittedName>
</protein>
<accession>A0A1E3U9J2</accession>
<proteinExistence type="predicted"/>
<gene>
    <name evidence="1" type="ORF">BEI59_28680</name>
    <name evidence="2" type="ORF">BEI63_19300</name>
</gene>
<reference evidence="2 4" key="1">
    <citation type="submission" date="2016-08" db="EMBL/GenBank/DDBJ databases">
        <title>Characterization of Isolates of Eisenbergiella tayi Derived from Blood Cultures, Using Whole Genome Sequencing.</title>
        <authorList>
            <person name="Bernier A.-M."/>
            <person name="Burdz T."/>
            <person name="Wiebe D."/>
            <person name="Bernard K."/>
        </authorList>
    </citation>
    <scope>NUCLEOTIDE SEQUENCE [LARGE SCALE GENOMIC DNA]</scope>
    <source>
        <strain evidence="2 4">NML120146</strain>
    </source>
</reference>
<name>A0A1E3U9J2_9FIRM</name>
<dbReference type="EMBL" id="MEHD01000028">
    <property type="protein sequence ID" value="ODR52827.1"/>
    <property type="molecule type" value="Genomic_DNA"/>
</dbReference>
<sequence length="69" mass="8304">MNGVFVYAVDNYMDKAGMFCRWHYPTHFWTFCPEDDAIPSTWLLWIYILRSRPLFPDWKRAGDKVELAN</sequence>
<dbReference type="AlphaFoldDB" id="A0A1E3U9J2"/>